<evidence type="ECO:0000256" key="2">
    <source>
        <dbReference type="ARBA" id="ARBA00022670"/>
    </source>
</evidence>
<dbReference type="InterPro" id="IPR001190">
    <property type="entry name" value="SRCR"/>
</dbReference>
<dbReference type="KEGG" id="pmrn:116955953"/>
<dbReference type="Pfam" id="PF01390">
    <property type="entry name" value="SEA"/>
    <property type="match status" value="1"/>
</dbReference>
<dbReference type="InterPro" id="IPR009003">
    <property type="entry name" value="Peptidase_S1_PA"/>
</dbReference>
<dbReference type="InterPro" id="IPR001254">
    <property type="entry name" value="Trypsin_dom"/>
</dbReference>
<dbReference type="GO" id="GO:0004252">
    <property type="term" value="F:serine-type endopeptidase activity"/>
    <property type="evidence" value="ECO:0007669"/>
    <property type="project" value="InterPro"/>
</dbReference>
<comment type="subcellular location">
    <subcellularLocation>
        <location evidence="1">Membrane</location>
        <topology evidence="1">Single-pass type II membrane protein</topology>
    </subcellularLocation>
</comment>
<evidence type="ECO:0000256" key="11">
    <source>
        <dbReference type="PROSITE-ProRule" id="PRU00196"/>
    </source>
</evidence>
<dbReference type="InterPro" id="IPR036364">
    <property type="entry name" value="SEA_dom_sf"/>
</dbReference>
<feature type="transmembrane region" description="Helical" evidence="13">
    <location>
        <begin position="42"/>
        <end position="66"/>
    </location>
</feature>
<protein>
    <submittedName>
        <fullName evidence="18">Enteropeptidase-like</fullName>
    </submittedName>
</protein>
<dbReference type="InterPro" id="IPR018114">
    <property type="entry name" value="TRYPSIN_HIS"/>
</dbReference>
<dbReference type="PROSITE" id="PS01209">
    <property type="entry name" value="LDLRA_1"/>
    <property type="match status" value="1"/>
</dbReference>
<dbReference type="PANTHER" id="PTHR24252">
    <property type="entry name" value="ACROSIN-RELATED"/>
    <property type="match status" value="1"/>
</dbReference>
<keyword evidence="2" id="KW-0645">Protease</keyword>
<dbReference type="GO" id="GO:0016020">
    <property type="term" value="C:membrane"/>
    <property type="evidence" value="ECO:0007669"/>
    <property type="project" value="UniProtKB-SubCell"/>
</dbReference>
<evidence type="ECO:0000256" key="12">
    <source>
        <dbReference type="SAM" id="MobiDB-lite"/>
    </source>
</evidence>
<keyword evidence="17" id="KW-1185">Reference proteome</keyword>
<evidence type="ECO:0000256" key="4">
    <source>
        <dbReference type="ARBA" id="ARBA00022801"/>
    </source>
</evidence>
<evidence type="ECO:0000259" key="14">
    <source>
        <dbReference type="PROSITE" id="PS50024"/>
    </source>
</evidence>
<keyword evidence="8 13" id="KW-0472">Membrane</keyword>
<dbReference type="Proteomes" id="UP001318040">
    <property type="component" value="Chromosome 62"/>
</dbReference>
<keyword evidence="6" id="KW-0735">Signal-anchor</keyword>
<evidence type="ECO:0000256" key="7">
    <source>
        <dbReference type="ARBA" id="ARBA00022989"/>
    </source>
</evidence>
<feature type="region of interest" description="Disordered" evidence="12">
    <location>
        <begin position="1"/>
        <end position="32"/>
    </location>
</feature>
<evidence type="ECO:0000256" key="1">
    <source>
        <dbReference type="ARBA" id="ARBA00004606"/>
    </source>
</evidence>
<evidence type="ECO:0000256" key="3">
    <source>
        <dbReference type="ARBA" id="ARBA00022692"/>
    </source>
</evidence>
<dbReference type="AlphaFoldDB" id="A0AAJ7UDG8"/>
<evidence type="ECO:0000313" key="17">
    <source>
        <dbReference type="Proteomes" id="UP001318040"/>
    </source>
</evidence>
<keyword evidence="9 10" id="KW-1015">Disulfide bond</keyword>
<dbReference type="SUPFAM" id="SSF56487">
    <property type="entry name" value="SRCR-like"/>
    <property type="match status" value="1"/>
</dbReference>
<evidence type="ECO:0000259" key="15">
    <source>
        <dbReference type="PROSITE" id="PS50240"/>
    </source>
</evidence>
<keyword evidence="5" id="KW-0720">Serine protease</keyword>
<evidence type="ECO:0000259" key="16">
    <source>
        <dbReference type="PROSITE" id="PS50287"/>
    </source>
</evidence>
<dbReference type="GO" id="GO:0006508">
    <property type="term" value="P:proteolysis"/>
    <property type="evidence" value="ECO:0007669"/>
    <property type="project" value="UniProtKB-KW"/>
</dbReference>
<keyword evidence="4" id="KW-0378">Hydrolase</keyword>
<feature type="domain" description="SRCR" evidence="16">
    <location>
        <begin position="312"/>
        <end position="360"/>
    </location>
</feature>
<organism evidence="17 18">
    <name type="scientific">Petromyzon marinus</name>
    <name type="common">Sea lamprey</name>
    <dbReference type="NCBI Taxonomy" id="7757"/>
    <lineage>
        <taxon>Eukaryota</taxon>
        <taxon>Metazoa</taxon>
        <taxon>Chordata</taxon>
        <taxon>Craniata</taxon>
        <taxon>Vertebrata</taxon>
        <taxon>Cyclostomata</taxon>
        <taxon>Hyperoartia</taxon>
        <taxon>Petromyzontiformes</taxon>
        <taxon>Petromyzontidae</taxon>
        <taxon>Petromyzon</taxon>
    </lineage>
</organism>
<dbReference type="Gene3D" id="3.30.70.960">
    <property type="entry name" value="SEA domain"/>
    <property type="match status" value="1"/>
</dbReference>
<evidence type="ECO:0000256" key="8">
    <source>
        <dbReference type="ARBA" id="ARBA00023136"/>
    </source>
</evidence>
<evidence type="ECO:0000256" key="13">
    <source>
        <dbReference type="SAM" id="Phobius"/>
    </source>
</evidence>
<dbReference type="InterPro" id="IPR023415">
    <property type="entry name" value="LDLR_class-A_CS"/>
</dbReference>
<dbReference type="Pfam" id="PF00057">
    <property type="entry name" value="Ldl_recept_a"/>
    <property type="match status" value="2"/>
</dbReference>
<evidence type="ECO:0000256" key="6">
    <source>
        <dbReference type="ARBA" id="ARBA00022968"/>
    </source>
</evidence>
<feature type="compositionally biased region" description="Low complexity" evidence="12">
    <location>
        <begin position="196"/>
        <end position="233"/>
    </location>
</feature>
<feature type="disulfide bond" evidence="10">
    <location>
        <begin position="284"/>
        <end position="302"/>
    </location>
</feature>
<dbReference type="SMART" id="SM00200">
    <property type="entry name" value="SEA"/>
    <property type="match status" value="1"/>
</dbReference>
<feature type="domain" description="Peptidase S1" evidence="15">
    <location>
        <begin position="430"/>
        <end position="475"/>
    </location>
</feature>
<evidence type="ECO:0000256" key="5">
    <source>
        <dbReference type="ARBA" id="ARBA00022825"/>
    </source>
</evidence>
<dbReference type="PRINTS" id="PR00261">
    <property type="entry name" value="LDLRECEPTOR"/>
</dbReference>
<dbReference type="PANTHER" id="PTHR24252:SF7">
    <property type="entry name" value="HYALIN"/>
    <property type="match status" value="1"/>
</dbReference>
<comment type="caution">
    <text evidence="11">Lacks conserved residue(s) required for the propagation of feature annotation.</text>
</comment>
<dbReference type="CDD" id="cd00112">
    <property type="entry name" value="LDLa"/>
    <property type="match status" value="2"/>
</dbReference>
<feature type="region of interest" description="Disordered" evidence="12">
    <location>
        <begin position="182"/>
        <end position="233"/>
    </location>
</feature>
<dbReference type="InterPro" id="IPR036772">
    <property type="entry name" value="SRCR-like_dom_sf"/>
</dbReference>
<dbReference type="PROSITE" id="PS00134">
    <property type="entry name" value="TRYPSIN_HIS"/>
    <property type="match status" value="1"/>
</dbReference>
<dbReference type="SMART" id="SM00192">
    <property type="entry name" value="LDLa"/>
    <property type="match status" value="2"/>
</dbReference>
<dbReference type="Pfam" id="PF00089">
    <property type="entry name" value="Trypsin"/>
    <property type="match status" value="1"/>
</dbReference>
<keyword evidence="7 13" id="KW-1133">Transmembrane helix</keyword>
<name>A0AAJ7UDG8_PETMA</name>
<dbReference type="RefSeq" id="XP_032833205.1">
    <property type="nucleotide sequence ID" value="XM_032977314.1"/>
</dbReference>
<feature type="disulfide bond" evidence="10">
    <location>
        <begin position="296"/>
        <end position="311"/>
    </location>
</feature>
<reference evidence="18" key="1">
    <citation type="submission" date="2025-08" db="UniProtKB">
        <authorList>
            <consortium name="RefSeq"/>
        </authorList>
    </citation>
    <scope>IDENTIFICATION</scope>
    <source>
        <tissue evidence="18">Sperm</tissue>
    </source>
</reference>
<dbReference type="SUPFAM" id="SSF82671">
    <property type="entry name" value="SEA domain"/>
    <property type="match status" value="1"/>
</dbReference>
<feature type="compositionally biased region" description="Low complexity" evidence="12">
    <location>
        <begin position="9"/>
        <end position="25"/>
    </location>
</feature>
<proteinExistence type="predicted"/>
<dbReference type="InterPro" id="IPR043504">
    <property type="entry name" value="Peptidase_S1_PA_chymotrypsin"/>
</dbReference>
<sequence>MGGGDGRSSRSSRSSSSSSDGSSEHGAGGGRKKRRSWSRLEIALTATGCLLVVACAALIAVAWLAVEDSKQSSKTERSALSGSMKIVTGAEFSPALLDRESAEFKTLAFDFEKTINDVYSTSSMQNDYISCKVLAFRSGSVLTSFGLEFFSESPIDALVDEALATLKKAIVPVSGGSTEGQLGRFTVDSTSVGVSGAKPTEPGKPPGETSTPKTTTTPKTTPQPGKTTTTKAPSTDVCSWGQQQCRNSTACVYEELFCDGNVDCAEGSDETPTDCAFCPLLFTCGDRSCVPAFRACDGADDCGDGKDEQGCVHLAQGESHSLQLSSGTVDVSVAASFHAACADNWNGHLSIAVCRQISQGPPRYATSVLASDYNFTSFALVINTPEKPVKYLQSAIGAVTTKCPSERLIFVACEPNECGLQPALQSSGRVVNGEPAKAGSWPWMASLSVARRHRCGASLIDNEWLLTAAHCIVNT</sequence>
<evidence type="ECO:0000256" key="10">
    <source>
        <dbReference type="PROSITE-ProRule" id="PRU00124"/>
    </source>
</evidence>
<dbReference type="PROSITE" id="PS50240">
    <property type="entry name" value="TRYPSIN_DOM"/>
    <property type="match status" value="1"/>
</dbReference>
<dbReference type="SUPFAM" id="SSF50494">
    <property type="entry name" value="Trypsin-like serine proteases"/>
    <property type="match status" value="1"/>
</dbReference>
<dbReference type="InterPro" id="IPR002172">
    <property type="entry name" value="LDrepeatLR_classA_rpt"/>
</dbReference>
<dbReference type="InterPro" id="IPR036055">
    <property type="entry name" value="LDL_receptor-like_sf"/>
</dbReference>
<dbReference type="PROSITE" id="PS50068">
    <property type="entry name" value="LDLRA_2"/>
    <property type="match status" value="2"/>
</dbReference>
<gene>
    <name evidence="18" type="primary">LOC116955953</name>
</gene>
<dbReference type="Gene3D" id="2.40.10.10">
    <property type="entry name" value="Trypsin-like serine proteases"/>
    <property type="match status" value="1"/>
</dbReference>
<evidence type="ECO:0000256" key="9">
    <source>
        <dbReference type="ARBA" id="ARBA00023157"/>
    </source>
</evidence>
<feature type="domain" description="SEA" evidence="14">
    <location>
        <begin position="76"/>
        <end position="199"/>
    </location>
</feature>
<dbReference type="InterPro" id="IPR000082">
    <property type="entry name" value="SEA_dom"/>
</dbReference>
<dbReference type="PROSITE" id="PS50287">
    <property type="entry name" value="SRCR_2"/>
    <property type="match status" value="1"/>
</dbReference>
<dbReference type="PROSITE" id="PS50024">
    <property type="entry name" value="SEA"/>
    <property type="match status" value="1"/>
</dbReference>
<dbReference type="Gene3D" id="4.10.400.10">
    <property type="entry name" value="Low-density Lipoprotein Receptor"/>
    <property type="match status" value="2"/>
</dbReference>
<evidence type="ECO:0000313" key="18">
    <source>
        <dbReference type="RefSeq" id="XP_032833205.1"/>
    </source>
</evidence>
<accession>A0AAJ7UDG8</accession>
<dbReference type="SUPFAM" id="SSF57424">
    <property type="entry name" value="LDL receptor-like module"/>
    <property type="match status" value="2"/>
</dbReference>
<keyword evidence="3 13" id="KW-0812">Transmembrane</keyword>